<accession>A0A1Y5TG72</accession>
<feature type="chain" id="PRO_5012780113" evidence="1">
    <location>
        <begin position="24"/>
        <end position="112"/>
    </location>
</feature>
<evidence type="ECO:0000313" key="2">
    <source>
        <dbReference type="EMBL" id="SLN61161.1"/>
    </source>
</evidence>
<reference evidence="2 3" key="1">
    <citation type="submission" date="2017-03" db="EMBL/GenBank/DDBJ databases">
        <authorList>
            <person name="Afonso C.L."/>
            <person name="Miller P.J."/>
            <person name="Scott M.A."/>
            <person name="Spackman E."/>
            <person name="Goraichik I."/>
            <person name="Dimitrov K.M."/>
            <person name="Suarez D.L."/>
            <person name="Swayne D.E."/>
        </authorList>
    </citation>
    <scope>NUCLEOTIDE SEQUENCE [LARGE SCALE GENOMIC DNA]</scope>
    <source>
        <strain evidence="2 3">CECT 8620</strain>
    </source>
</reference>
<keyword evidence="1" id="KW-0732">Signal</keyword>
<protein>
    <submittedName>
        <fullName evidence="2">Uncharacterized protein</fullName>
    </submittedName>
</protein>
<proteinExistence type="predicted"/>
<feature type="signal peptide" evidence="1">
    <location>
        <begin position="1"/>
        <end position="23"/>
    </location>
</feature>
<dbReference type="EMBL" id="FWFS01000010">
    <property type="protein sequence ID" value="SLN61161.1"/>
    <property type="molecule type" value="Genomic_DNA"/>
</dbReference>
<dbReference type="AlphaFoldDB" id="A0A1Y5TG72"/>
<organism evidence="2 3">
    <name type="scientific">Aquimixticola soesokkakensis</name>
    <dbReference type="NCBI Taxonomy" id="1519096"/>
    <lineage>
        <taxon>Bacteria</taxon>
        <taxon>Pseudomonadati</taxon>
        <taxon>Pseudomonadota</taxon>
        <taxon>Alphaproteobacteria</taxon>
        <taxon>Rhodobacterales</taxon>
        <taxon>Paracoccaceae</taxon>
        <taxon>Aquimixticola</taxon>
    </lineage>
</organism>
<gene>
    <name evidence="2" type="ORF">AQS8620_02787</name>
</gene>
<name>A0A1Y5TG72_9RHOB</name>
<evidence type="ECO:0000256" key="1">
    <source>
        <dbReference type="SAM" id="SignalP"/>
    </source>
</evidence>
<dbReference type="RefSeq" id="WP_234990497.1">
    <property type="nucleotide sequence ID" value="NZ_FWFS01000010.1"/>
</dbReference>
<keyword evidence="3" id="KW-1185">Reference proteome</keyword>
<sequence>MMLPFSRAFCALLVLPFTVTSLAAESPPTPPKPTTQNVAKCAKRDVVLDRLGKLYGETRQSIGLGSNNGVIETFASTTGSWTIIVTTPAGMSCVVASGRAFEHMAEPAGQDA</sequence>
<dbReference type="Proteomes" id="UP000193862">
    <property type="component" value="Unassembled WGS sequence"/>
</dbReference>
<evidence type="ECO:0000313" key="3">
    <source>
        <dbReference type="Proteomes" id="UP000193862"/>
    </source>
</evidence>